<name>H6RL88_BLASD</name>
<accession>H6RL88</accession>
<gene>
    <name evidence="1" type="ordered locus">BLASA_0239</name>
</gene>
<dbReference type="RefSeq" id="WP_014374135.1">
    <property type="nucleotide sequence ID" value="NC_016943.1"/>
</dbReference>
<sequence>MPLVPDLPWTADRIGGGPGHVEVTHLHLRRLRDVPAFLRDSMAVRRQVMASPGARCLHLRAQPLARRFTTVSWWDDEAALRAFVRLDPHRTAIRRWAPEMRHFSTGSYPGTAGTAPTVAEALSRTA</sequence>
<dbReference type="EMBL" id="FO117623">
    <property type="protein sequence ID" value="CCG01218.1"/>
    <property type="molecule type" value="Genomic_DNA"/>
</dbReference>
<reference evidence="2" key="2">
    <citation type="submission" date="2012-02" db="EMBL/GenBank/DDBJ databases">
        <title>Complete genome sequence of Blastococcus saxobsidens strain DD2.</title>
        <authorList>
            <person name="Genoscope."/>
        </authorList>
    </citation>
    <scope>NUCLEOTIDE SEQUENCE [LARGE SCALE GENOMIC DNA]</scope>
    <source>
        <strain evidence="2">DD2</strain>
    </source>
</reference>
<evidence type="ECO:0000313" key="2">
    <source>
        <dbReference type="Proteomes" id="UP000007517"/>
    </source>
</evidence>
<dbReference type="eggNOG" id="COG2329">
    <property type="taxonomic scope" value="Bacteria"/>
</dbReference>
<reference evidence="1 2" key="1">
    <citation type="journal article" date="2012" name="J. Bacteriol.">
        <title>Genome Sequence of Blastococcus saxobsidens DD2, a Stone-Inhabiting Bacterium.</title>
        <authorList>
            <person name="Chouaia B."/>
            <person name="Crotti E."/>
            <person name="Brusetti L."/>
            <person name="Daffonchio D."/>
            <person name="Essoussi I."/>
            <person name="Nouioui I."/>
            <person name="Sbissi I."/>
            <person name="Ghodhbane-Gtari F."/>
            <person name="Gtari M."/>
            <person name="Vacherie B."/>
            <person name="Barbe V."/>
            <person name="Medigue C."/>
            <person name="Gury J."/>
            <person name="Pujic P."/>
            <person name="Normand P."/>
        </authorList>
    </citation>
    <scope>NUCLEOTIDE SEQUENCE [LARGE SCALE GENOMIC DNA]</scope>
    <source>
        <strain evidence="1 2">DD2</strain>
    </source>
</reference>
<dbReference type="KEGG" id="bsd:BLASA_0239"/>
<organism evidence="1 2">
    <name type="scientific">Blastococcus saxobsidens (strain DD2)</name>
    <dbReference type="NCBI Taxonomy" id="1146883"/>
    <lineage>
        <taxon>Bacteria</taxon>
        <taxon>Bacillati</taxon>
        <taxon>Actinomycetota</taxon>
        <taxon>Actinomycetes</taxon>
        <taxon>Geodermatophilales</taxon>
        <taxon>Geodermatophilaceae</taxon>
        <taxon>Blastococcus</taxon>
    </lineage>
</organism>
<evidence type="ECO:0000313" key="1">
    <source>
        <dbReference type="EMBL" id="CCG01218.1"/>
    </source>
</evidence>
<proteinExistence type="predicted"/>
<dbReference type="HOGENOM" id="CLU_151991_0_0_11"/>
<dbReference type="Proteomes" id="UP000007517">
    <property type="component" value="Chromosome"/>
</dbReference>
<dbReference type="OrthoDB" id="3214999at2"/>
<dbReference type="InterPro" id="IPR011008">
    <property type="entry name" value="Dimeric_a/b-barrel"/>
</dbReference>
<protein>
    <recommendedName>
        <fullName evidence="3">ABM domain-containing protein</fullName>
    </recommendedName>
</protein>
<keyword evidence="2" id="KW-1185">Reference proteome</keyword>
<evidence type="ECO:0008006" key="3">
    <source>
        <dbReference type="Google" id="ProtNLM"/>
    </source>
</evidence>
<dbReference type="AlphaFoldDB" id="H6RL88"/>
<dbReference type="SUPFAM" id="SSF54909">
    <property type="entry name" value="Dimeric alpha+beta barrel"/>
    <property type="match status" value="1"/>
</dbReference>